<evidence type="ECO:0000313" key="1">
    <source>
        <dbReference type="EMBL" id="KAK3200085.1"/>
    </source>
</evidence>
<keyword evidence="2" id="KW-1185">Reference proteome</keyword>
<name>A0AAE0A3G8_9ROSI</name>
<organism evidence="1 2">
    <name type="scientific">Dipteronia sinensis</name>
    <dbReference type="NCBI Taxonomy" id="43782"/>
    <lineage>
        <taxon>Eukaryota</taxon>
        <taxon>Viridiplantae</taxon>
        <taxon>Streptophyta</taxon>
        <taxon>Embryophyta</taxon>
        <taxon>Tracheophyta</taxon>
        <taxon>Spermatophyta</taxon>
        <taxon>Magnoliopsida</taxon>
        <taxon>eudicotyledons</taxon>
        <taxon>Gunneridae</taxon>
        <taxon>Pentapetalae</taxon>
        <taxon>rosids</taxon>
        <taxon>malvids</taxon>
        <taxon>Sapindales</taxon>
        <taxon>Sapindaceae</taxon>
        <taxon>Hippocastanoideae</taxon>
        <taxon>Acereae</taxon>
        <taxon>Dipteronia</taxon>
    </lineage>
</organism>
<sequence>MTLNLGLRGRTLSPEIDLRYEMRGRTVSSGIDQRSGMKGGTLPPGMDWRCEMRGGTLSPALGSTVRASNEEGLCPGGTPGRVLSDDGWAVTGGGPC</sequence>
<proteinExistence type="predicted"/>
<accession>A0AAE0A3G8</accession>
<comment type="caution">
    <text evidence="1">The sequence shown here is derived from an EMBL/GenBank/DDBJ whole genome shotgun (WGS) entry which is preliminary data.</text>
</comment>
<dbReference type="EMBL" id="JANJYJ010000007">
    <property type="protein sequence ID" value="KAK3200085.1"/>
    <property type="molecule type" value="Genomic_DNA"/>
</dbReference>
<reference evidence="1" key="1">
    <citation type="journal article" date="2023" name="Plant J.">
        <title>Genome sequences and population genomics provide insights into the demographic history, inbreeding, and mutation load of two 'living fossil' tree species of Dipteronia.</title>
        <authorList>
            <person name="Feng Y."/>
            <person name="Comes H.P."/>
            <person name="Chen J."/>
            <person name="Zhu S."/>
            <person name="Lu R."/>
            <person name="Zhang X."/>
            <person name="Li P."/>
            <person name="Qiu J."/>
            <person name="Olsen K.M."/>
            <person name="Qiu Y."/>
        </authorList>
    </citation>
    <scope>NUCLEOTIDE SEQUENCE</scope>
    <source>
        <strain evidence="1">NBL</strain>
    </source>
</reference>
<protein>
    <submittedName>
        <fullName evidence="1">Uncharacterized protein</fullName>
    </submittedName>
</protein>
<dbReference type="AlphaFoldDB" id="A0AAE0A3G8"/>
<gene>
    <name evidence="1" type="ORF">Dsin_023500</name>
</gene>
<dbReference type="Proteomes" id="UP001281410">
    <property type="component" value="Unassembled WGS sequence"/>
</dbReference>
<evidence type="ECO:0000313" key="2">
    <source>
        <dbReference type="Proteomes" id="UP001281410"/>
    </source>
</evidence>